<proteinExistence type="predicted"/>
<feature type="chain" id="PRO_5015164812" description="Outer membrane protein beta-barrel domain-containing protein" evidence="1">
    <location>
        <begin position="20"/>
        <end position="221"/>
    </location>
</feature>
<reference evidence="3" key="1">
    <citation type="submission" date="2016-10" db="EMBL/GenBank/DDBJ databases">
        <authorList>
            <person name="Varghese N."/>
            <person name="Submissions S."/>
        </authorList>
    </citation>
    <scope>NUCLEOTIDE SEQUENCE [LARGE SCALE GENOMIC DNA]</scope>
    <source>
        <strain evidence="3">ATCC 43811</strain>
    </source>
</reference>
<keyword evidence="3" id="KW-1185">Reference proteome</keyword>
<dbReference type="STRING" id="34097.SAMN02745150_01013"/>
<protein>
    <recommendedName>
        <fullName evidence="4">Outer membrane protein beta-barrel domain-containing protein</fullName>
    </recommendedName>
</protein>
<name>A0A1I1E982_BREAD</name>
<evidence type="ECO:0000313" key="3">
    <source>
        <dbReference type="Proteomes" id="UP000240042"/>
    </source>
</evidence>
<dbReference type="EMBL" id="FOKY01000009">
    <property type="protein sequence ID" value="SFB83661.1"/>
    <property type="molecule type" value="Genomic_DNA"/>
</dbReference>
<sequence length="221" mass="24806">MKYYMAFSFFLLFSVPLFSQQTAPLSLKAQKIQAELENESLPELPNTEKVAENSEIKQEIPDSLNIDSQEVVKKSRTVPNEGKPFFTLSGGLAPYQANLGILKYFIPEWWGQIEIGMTIFPNVPVNDYYTAIQFFKPYIALKIITGYSFFTKKQFEMSLFVQAQAAFIGTTEIPIIPAAGFRFTISFFWLDVAVGYAVTVGGTLSPIFSGVQPVIALGFRF</sequence>
<dbReference type="AlphaFoldDB" id="A0A1I1E982"/>
<gene>
    <name evidence="2" type="ORF">SAMN02745150_01013</name>
</gene>
<dbReference type="RefSeq" id="WP_092319271.1">
    <property type="nucleotide sequence ID" value="NZ_FOKY01000009.1"/>
</dbReference>
<accession>A0A1I1E982</accession>
<evidence type="ECO:0000313" key="2">
    <source>
        <dbReference type="EMBL" id="SFB83661.1"/>
    </source>
</evidence>
<evidence type="ECO:0008006" key="4">
    <source>
        <dbReference type="Google" id="ProtNLM"/>
    </source>
</evidence>
<organism evidence="2 3">
    <name type="scientific">Brevinema andersonii</name>
    <dbReference type="NCBI Taxonomy" id="34097"/>
    <lineage>
        <taxon>Bacteria</taxon>
        <taxon>Pseudomonadati</taxon>
        <taxon>Spirochaetota</taxon>
        <taxon>Spirochaetia</taxon>
        <taxon>Brevinematales</taxon>
        <taxon>Brevinemataceae</taxon>
        <taxon>Brevinema</taxon>
    </lineage>
</organism>
<dbReference type="Proteomes" id="UP000240042">
    <property type="component" value="Unassembled WGS sequence"/>
</dbReference>
<feature type="signal peptide" evidence="1">
    <location>
        <begin position="1"/>
        <end position="19"/>
    </location>
</feature>
<evidence type="ECO:0000256" key="1">
    <source>
        <dbReference type="SAM" id="SignalP"/>
    </source>
</evidence>
<keyword evidence="1" id="KW-0732">Signal</keyword>